<evidence type="ECO:0000313" key="1">
    <source>
        <dbReference type="EMBL" id="GIG14278.1"/>
    </source>
</evidence>
<dbReference type="AlphaFoldDB" id="A0A8J3L9U1"/>
<reference evidence="1" key="1">
    <citation type="submission" date="2021-01" db="EMBL/GenBank/DDBJ databases">
        <title>Whole genome shotgun sequence of Catellatospora methionotrophica NBRC 14553.</title>
        <authorList>
            <person name="Komaki H."/>
            <person name="Tamura T."/>
        </authorList>
    </citation>
    <scope>NUCLEOTIDE SEQUENCE</scope>
    <source>
        <strain evidence="1">NBRC 14553</strain>
    </source>
</reference>
<accession>A0A8J3L9U1</accession>
<organism evidence="1 2">
    <name type="scientific">Catellatospora methionotrophica</name>
    <dbReference type="NCBI Taxonomy" id="121620"/>
    <lineage>
        <taxon>Bacteria</taxon>
        <taxon>Bacillati</taxon>
        <taxon>Actinomycetota</taxon>
        <taxon>Actinomycetes</taxon>
        <taxon>Micromonosporales</taxon>
        <taxon>Micromonosporaceae</taxon>
        <taxon>Catellatospora</taxon>
    </lineage>
</organism>
<dbReference type="RefSeq" id="WP_166381572.1">
    <property type="nucleotide sequence ID" value="NZ_BAAATT010000001.1"/>
</dbReference>
<dbReference type="Proteomes" id="UP000660339">
    <property type="component" value="Unassembled WGS sequence"/>
</dbReference>
<proteinExistence type="predicted"/>
<evidence type="ECO:0000313" key="2">
    <source>
        <dbReference type="Proteomes" id="UP000660339"/>
    </source>
</evidence>
<sequence length="92" mass="10249">MSGQLDLFTGATVDQAAPAALKPTGRLEPGQVRYVAFAGHRDCDDCWRDQRAAKGAAPPRRRATCVRETTEGRRYLCGQHKTDRAAHYHKPR</sequence>
<protein>
    <submittedName>
        <fullName evidence="1">Uncharacterized protein</fullName>
    </submittedName>
</protein>
<keyword evidence="2" id="KW-1185">Reference proteome</keyword>
<name>A0A8J3L9U1_9ACTN</name>
<dbReference type="EMBL" id="BONJ01000009">
    <property type="protein sequence ID" value="GIG14278.1"/>
    <property type="molecule type" value="Genomic_DNA"/>
</dbReference>
<comment type="caution">
    <text evidence="1">The sequence shown here is derived from an EMBL/GenBank/DDBJ whole genome shotgun (WGS) entry which is preliminary data.</text>
</comment>
<gene>
    <name evidence="1" type="ORF">Cme02nite_26100</name>
</gene>